<dbReference type="PANTHER" id="PTHR37539:SF1">
    <property type="entry name" value="ER-BOUND OXYGENASE MPAB_MPAB'_RUBBER OXYGENASE CATALYTIC DOMAIN-CONTAINING PROTEIN"/>
    <property type="match status" value="1"/>
</dbReference>
<dbReference type="PANTHER" id="PTHR37539">
    <property type="entry name" value="SECRETED PROTEIN-RELATED"/>
    <property type="match status" value="1"/>
</dbReference>
<evidence type="ECO:0000256" key="1">
    <source>
        <dbReference type="SAM" id="Phobius"/>
    </source>
</evidence>
<protein>
    <recommendedName>
        <fullName evidence="2">ER-bound oxygenase mpaB/mpaB'/Rubber oxygenase catalytic domain-containing protein</fullName>
    </recommendedName>
</protein>
<evidence type="ECO:0000313" key="3">
    <source>
        <dbReference type="EMBL" id="KAF9058938.1"/>
    </source>
</evidence>
<dbReference type="InterPro" id="IPR018713">
    <property type="entry name" value="MPAB/Lcp_cat_dom"/>
</dbReference>
<organism evidence="3 4">
    <name type="scientific">Rhodocollybia butyracea</name>
    <dbReference type="NCBI Taxonomy" id="206335"/>
    <lineage>
        <taxon>Eukaryota</taxon>
        <taxon>Fungi</taxon>
        <taxon>Dikarya</taxon>
        <taxon>Basidiomycota</taxon>
        <taxon>Agaricomycotina</taxon>
        <taxon>Agaricomycetes</taxon>
        <taxon>Agaricomycetidae</taxon>
        <taxon>Agaricales</taxon>
        <taxon>Marasmiineae</taxon>
        <taxon>Omphalotaceae</taxon>
        <taxon>Rhodocollybia</taxon>
    </lineage>
</organism>
<feature type="domain" description="ER-bound oxygenase mpaB/mpaB'/Rubber oxygenase catalytic" evidence="2">
    <location>
        <begin position="119"/>
        <end position="318"/>
    </location>
</feature>
<sequence>MKDDASYHPQTGEKITVLDKHLSREKTEPLRQQYDVLGAEALERLQAVRAAIAEDSGRAKGTPLPPDDLYSLLRDHHQDDDVLSQFWEETHTVPTWVDWEQLVRGQKVFYRYAIANIVGFALQGFVAENSAAPGVIEVLVPLLGRLLETFQWLIQGHIATVRVRLLHSSVRQRILKLCQTRPSYFDTAQFGIPVNTLDSIHSISVFSANPLWLQLPTFGIRPSKQECEDYVALFRYLAHVIGTPTSYFETADKAKLTMESLIVHEVRTTETSYVVLHNFMECVGNLPPPFHVSKQFIEVGSRWISGNEFCDTLRLGKPRLLYYAAFLGHCILVTGLAWIQRLVPSIDEAVIKFFRRAMYEGVAQRKSRTRFEFKYVPQMGKSTGREKHVADKKEVSGSKFTYGYFEMVLLSVTLGTGALLAGGLFVTWKALKANLLAVK</sequence>
<keyword evidence="1" id="KW-0812">Transmembrane</keyword>
<dbReference type="Proteomes" id="UP000772434">
    <property type="component" value="Unassembled WGS sequence"/>
</dbReference>
<gene>
    <name evidence="3" type="ORF">BDP27DRAFT_1394711</name>
</gene>
<dbReference type="OrthoDB" id="6361347at2759"/>
<accession>A0A9P5TZ04</accession>
<dbReference type="InterPro" id="IPR037473">
    <property type="entry name" value="Lcp-like"/>
</dbReference>
<comment type="caution">
    <text evidence="3">The sequence shown here is derived from an EMBL/GenBank/DDBJ whole genome shotgun (WGS) entry which is preliminary data.</text>
</comment>
<feature type="transmembrane region" description="Helical" evidence="1">
    <location>
        <begin position="408"/>
        <end position="431"/>
    </location>
</feature>
<evidence type="ECO:0000313" key="4">
    <source>
        <dbReference type="Proteomes" id="UP000772434"/>
    </source>
</evidence>
<reference evidence="3" key="1">
    <citation type="submission" date="2020-11" db="EMBL/GenBank/DDBJ databases">
        <authorList>
            <consortium name="DOE Joint Genome Institute"/>
            <person name="Ahrendt S."/>
            <person name="Riley R."/>
            <person name="Andreopoulos W."/>
            <person name="Labutti K."/>
            <person name="Pangilinan J."/>
            <person name="Ruiz-Duenas F.J."/>
            <person name="Barrasa J.M."/>
            <person name="Sanchez-Garcia M."/>
            <person name="Camarero S."/>
            <person name="Miyauchi S."/>
            <person name="Serrano A."/>
            <person name="Linde D."/>
            <person name="Babiker R."/>
            <person name="Drula E."/>
            <person name="Ayuso-Fernandez I."/>
            <person name="Pacheco R."/>
            <person name="Padilla G."/>
            <person name="Ferreira P."/>
            <person name="Barriuso J."/>
            <person name="Kellner H."/>
            <person name="Castanera R."/>
            <person name="Alfaro M."/>
            <person name="Ramirez L."/>
            <person name="Pisabarro A.G."/>
            <person name="Kuo A."/>
            <person name="Tritt A."/>
            <person name="Lipzen A."/>
            <person name="He G."/>
            <person name="Yan M."/>
            <person name="Ng V."/>
            <person name="Cullen D."/>
            <person name="Martin F."/>
            <person name="Rosso M.-N."/>
            <person name="Henrissat B."/>
            <person name="Hibbett D."/>
            <person name="Martinez A.T."/>
            <person name="Grigoriev I.V."/>
        </authorList>
    </citation>
    <scope>NUCLEOTIDE SEQUENCE</scope>
    <source>
        <strain evidence="3">AH 40177</strain>
    </source>
</reference>
<keyword evidence="1" id="KW-0472">Membrane</keyword>
<keyword evidence="1" id="KW-1133">Transmembrane helix</keyword>
<dbReference type="AlphaFoldDB" id="A0A9P5TZ04"/>
<dbReference type="GO" id="GO:0016491">
    <property type="term" value="F:oxidoreductase activity"/>
    <property type="evidence" value="ECO:0007669"/>
    <property type="project" value="InterPro"/>
</dbReference>
<proteinExistence type="predicted"/>
<dbReference type="EMBL" id="JADNRY010000336">
    <property type="protein sequence ID" value="KAF9058938.1"/>
    <property type="molecule type" value="Genomic_DNA"/>
</dbReference>
<dbReference type="Pfam" id="PF09995">
    <property type="entry name" value="MPAB_Lcp_cat"/>
    <property type="match status" value="1"/>
</dbReference>
<name>A0A9P5TZ04_9AGAR</name>
<feature type="transmembrane region" description="Helical" evidence="1">
    <location>
        <begin position="320"/>
        <end position="339"/>
    </location>
</feature>
<evidence type="ECO:0000259" key="2">
    <source>
        <dbReference type="Pfam" id="PF09995"/>
    </source>
</evidence>
<keyword evidence="4" id="KW-1185">Reference proteome</keyword>